<accession>A0AAD9GW72</accession>
<comment type="caution">
    <text evidence="1">The sequence shown here is derived from an EMBL/GenBank/DDBJ whole genome shotgun (WGS) entry which is preliminary data.</text>
</comment>
<dbReference type="EMBL" id="JASMQC010000004">
    <property type="protein sequence ID" value="KAK1945690.1"/>
    <property type="molecule type" value="Genomic_DNA"/>
</dbReference>
<dbReference type="PANTHER" id="PTHR37067:SF3">
    <property type="entry name" value="PX DOMAIN-CONTAINING PROTEIN"/>
    <property type="match status" value="1"/>
</dbReference>
<evidence type="ECO:0000313" key="1">
    <source>
        <dbReference type="EMBL" id="KAK1945690.1"/>
    </source>
</evidence>
<name>A0AAD9GW72_9STRA</name>
<dbReference type="Proteomes" id="UP001259832">
    <property type="component" value="Unassembled WGS sequence"/>
</dbReference>
<protein>
    <submittedName>
        <fullName evidence="1">Uncharacterized protein</fullName>
    </submittedName>
</protein>
<keyword evidence="2" id="KW-1185">Reference proteome</keyword>
<organism evidence="1 2">
    <name type="scientific">Phytophthora citrophthora</name>
    <dbReference type="NCBI Taxonomy" id="4793"/>
    <lineage>
        <taxon>Eukaryota</taxon>
        <taxon>Sar</taxon>
        <taxon>Stramenopiles</taxon>
        <taxon>Oomycota</taxon>
        <taxon>Peronosporomycetes</taxon>
        <taxon>Peronosporales</taxon>
        <taxon>Peronosporaceae</taxon>
        <taxon>Phytophthora</taxon>
    </lineage>
</organism>
<gene>
    <name evidence="1" type="ORF">P3T76_002738</name>
</gene>
<dbReference type="AlphaFoldDB" id="A0AAD9GW72"/>
<reference evidence="1" key="1">
    <citation type="submission" date="2023-08" db="EMBL/GenBank/DDBJ databases">
        <title>Reference Genome Resource for the Citrus Pathogen Phytophthora citrophthora.</title>
        <authorList>
            <person name="Moller H."/>
            <person name="Coetzee B."/>
            <person name="Rose L.J."/>
            <person name="Van Niekerk J.M."/>
        </authorList>
    </citation>
    <scope>NUCLEOTIDE SEQUENCE</scope>
    <source>
        <strain evidence="1">STE-U-9442</strain>
    </source>
</reference>
<dbReference type="PANTHER" id="PTHR37067">
    <property type="entry name" value="PX DOMAIN-CONTAINING PROTEIN"/>
    <property type="match status" value="1"/>
</dbReference>
<evidence type="ECO:0000313" key="2">
    <source>
        <dbReference type="Proteomes" id="UP001259832"/>
    </source>
</evidence>
<sequence>MAWWKVTELARWFDDARIPIQQLLARRKASVAPTPAWWIDLKTLLVVGLMAMKTRGGLQAGYATLLSQQPQRLSMLRLTLACEMGVEGPLPTFQSAALRDQSRSGQMIGSQDDMFAVRPHSVVAFLRGMDSWPAELFDGLNAEDRQKLIVDAADRMLDLV</sequence>
<proteinExistence type="predicted"/>